<evidence type="ECO:0000259" key="1">
    <source>
        <dbReference type="SMART" id="SM00871"/>
    </source>
</evidence>
<reference evidence="2 3" key="1">
    <citation type="journal article" date="2005" name="DNA Res.">
        <title>Complete genome sequence of the facultative anaerobic magnetotactic bacterium Magnetospirillum sp. strain AMB-1.</title>
        <authorList>
            <person name="Matsunaga T."/>
            <person name="Okamura Y."/>
            <person name="Fukuda Y."/>
            <person name="Wahyudi A.T."/>
            <person name="Murase Y."/>
            <person name="Takeyama H."/>
        </authorList>
    </citation>
    <scope>NUCLEOTIDE SEQUENCE [LARGE SCALE GENOMIC DNA]</scope>
    <source>
        <strain evidence="3">ATCC 700264 / AMB-1</strain>
    </source>
</reference>
<sequence>MVARQRNRPMSHTPSPESVRIVQFPETRVAVMTHRGDPARIGETIRRFIDWRKAHGLPPRTHATFNILHGAPDQGAPGDFRLDLCVATDRAVTEDGSGVVAGLLAGGRCAVLRHVGPDDALGAAFACLYGQWLPDSGEELRGDPPFLQRVAFFPDVPEHEAVVDIFLPLRPSNQPQV</sequence>
<dbReference type="InterPro" id="IPR050908">
    <property type="entry name" value="SmbC-like"/>
</dbReference>
<protein>
    <submittedName>
        <fullName evidence="2">DNA gyrase inhibitor</fullName>
    </submittedName>
</protein>
<dbReference type="Proteomes" id="UP000007058">
    <property type="component" value="Chromosome"/>
</dbReference>
<organism evidence="2 3">
    <name type="scientific">Paramagnetospirillum magneticum (strain ATCC 700264 / AMB-1)</name>
    <name type="common">Magnetospirillum magneticum</name>
    <dbReference type="NCBI Taxonomy" id="342108"/>
    <lineage>
        <taxon>Bacteria</taxon>
        <taxon>Pseudomonadati</taxon>
        <taxon>Pseudomonadota</taxon>
        <taxon>Alphaproteobacteria</taxon>
        <taxon>Rhodospirillales</taxon>
        <taxon>Magnetospirillaceae</taxon>
        <taxon>Paramagnetospirillum</taxon>
    </lineage>
</organism>
<dbReference type="HOGENOM" id="CLU_129801_0_0_5"/>
<dbReference type="PANTHER" id="PTHR40055">
    <property type="entry name" value="TRANSCRIPTIONAL REGULATOR YGIV-RELATED"/>
    <property type="match status" value="1"/>
</dbReference>
<dbReference type="InterPro" id="IPR010499">
    <property type="entry name" value="AraC_E-bd"/>
</dbReference>
<dbReference type="KEGG" id="mag:amb2758"/>
<proteinExistence type="predicted"/>
<dbReference type="SUPFAM" id="SSF55136">
    <property type="entry name" value="Probable bacterial effector-binding domain"/>
    <property type="match status" value="1"/>
</dbReference>
<dbReference type="AlphaFoldDB" id="Q2W3L3"/>
<dbReference type="InterPro" id="IPR029442">
    <property type="entry name" value="GyrI-like"/>
</dbReference>
<dbReference type="Pfam" id="PF06445">
    <property type="entry name" value="GyrI-like"/>
    <property type="match status" value="1"/>
</dbReference>
<dbReference type="InterPro" id="IPR011256">
    <property type="entry name" value="Reg_factor_effector_dom_sf"/>
</dbReference>
<feature type="domain" description="AraC effector-binding" evidence="1">
    <location>
        <begin position="17"/>
        <end position="170"/>
    </location>
</feature>
<dbReference type="Gene3D" id="3.20.80.10">
    <property type="entry name" value="Regulatory factor, effector binding domain"/>
    <property type="match status" value="1"/>
</dbReference>
<evidence type="ECO:0000313" key="3">
    <source>
        <dbReference type="Proteomes" id="UP000007058"/>
    </source>
</evidence>
<dbReference type="OrthoDB" id="5295469at2"/>
<keyword evidence="3" id="KW-1185">Reference proteome</keyword>
<dbReference type="PANTHER" id="PTHR40055:SF1">
    <property type="entry name" value="TRANSCRIPTIONAL REGULATOR YGIV-RELATED"/>
    <property type="match status" value="1"/>
</dbReference>
<name>Q2W3L3_PARM1</name>
<dbReference type="STRING" id="342108.amb2758"/>
<dbReference type="SMART" id="SM00871">
    <property type="entry name" value="AraC_E_bind"/>
    <property type="match status" value="1"/>
</dbReference>
<accession>Q2W3L3</accession>
<evidence type="ECO:0000313" key="2">
    <source>
        <dbReference type="EMBL" id="BAE51562.1"/>
    </source>
</evidence>
<dbReference type="EMBL" id="AP007255">
    <property type="protein sequence ID" value="BAE51562.1"/>
    <property type="molecule type" value="Genomic_DNA"/>
</dbReference>
<gene>
    <name evidence="2" type="ordered locus">amb2758</name>
</gene>